<gene>
    <name evidence="3" type="ORF">BESB_020940</name>
</gene>
<feature type="region of interest" description="Disordered" evidence="2">
    <location>
        <begin position="179"/>
        <end position="218"/>
    </location>
</feature>
<dbReference type="STRING" id="94643.A0A2A9M8Y1"/>
<comment type="caution">
    <text evidence="3">The sequence shown here is derived from an EMBL/GenBank/DDBJ whole genome shotgun (WGS) entry which is preliminary data.</text>
</comment>
<dbReference type="OrthoDB" id="331065at2759"/>
<keyword evidence="1" id="KW-0175">Coiled coil</keyword>
<protein>
    <submittedName>
        <fullName evidence="3">Uncharacterized protein</fullName>
    </submittedName>
</protein>
<dbReference type="AlphaFoldDB" id="A0A2A9M8Y1"/>
<accession>A0A2A9M8Y1</accession>
<feature type="compositionally biased region" description="Basic and acidic residues" evidence="2">
    <location>
        <begin position="128"/>
        <end position="148"/>
    </location>
</feature>
<keyword evidence="4" id="KW-1185">Reference proteome</keyword>
<dbReference type="RefSeq" id="XP_029216162.1">
    <property type="nucleotide sequence ID" value="XM_029360803.1"/>
</dbReference>
<dbReference type="Proteomes" id="UP000224006">
    <property type="component" value="Chromosome XI"/>
</dbReference>
<feature type="coiled-coil region" evidence="1">
    <location>
        <begin position="42"/>
        <end position="69"/>
    </location>
</feature>
<evidence type="ECO:0000256" key="2">
    <source>
        <dbReference type="SAM" id="MobiDB-lite"/>
    </source>
</evidence>
<reference evidence="3 4" key="1">
    <citation type="submission" date="2017-09" db="EMBL/GenBank/DDBJ databases">
        <title>Genome sequencing of Besnoitia besnoiti strain Bb-Ger1.</title>
        <authorList>
            <person name="Schares G."/>
            <person name="Venepally P."/>
            <person name="Lorenzi H.A."/>
        </authorList>
    </citation>
    <scope>NUCLEOTIDE SEQUENCE [LARGE SCALE GENOMIC DNA]</scope>
    <source>
        <strain evidence="3 4">Bb-Ger1</strain>
    </source>
</reference>
<dbReference type="GeneID" id="40307155"/>
<dbReference type="KEGG" id="bbes:BESB_020940"/>
<evidence type="ECO:0000256" key="1">
    <source>
        <dbReference type="SAM" id="Coils"/>
    </source>
</evidence>
<evidence type="ECO:0000313" key="3">
    <source>
        <dbReference type="EMBL" id="PFH32153.1"/>
    </source>
</evidence>
<feature type="region of interest" description="Disordered" evidence="2">
    <location>
        <begin position="128"/>
        <end position="150"/>
    </location>
</feature>
<proteinExistence type="predicted"/>
<dbReference type="EMBL" id="NWUJ01000012">
    <property type="protein sequence ID" value="PFH32153.1"/>
    <property type="molecule type" value="Genomic_DNA"/>
</dbReference>
<sequence length="619" mass="70291">MAQESPFQKETTMKSAVERELSLKAMAYESELVRLRTADDIEAKSKEKIEQLRAQLDEERTRHAAIERDHQELKIIYQTCKGDLERRLVYQKSQYEVSPTKAGWNDSHTAAPTQNTLLKRELDRLVEEQNEKKAQSSKERESLREEAASHQARMMEFQAENERLTRQVEALRRELAALTTRDEAGRSSREAELRELSQQARTAEAEMREAQRREQEQADAYSQQLAQLQRVSQLKLQEAQETIERQTKLLHVAEAQLLQERRHHEEKVEKLVREAAAKMESLESEKRRATEEASQAILALRQEEERKATDVENLQEQCENLALQHAKTVARAEQLAKHAEGVQADCERRLNEHDRLEADFRALEETHRGLLIETEDLMRSKVEAEDAVADLQRRLIEKQDIEERNKKEIDACREMINEKETAKEEIHRQLQRAVSEAAQLKRVASAKLSSARRKEEKLRMNIRVLIDKLSQVVTERNGLWQALLKVKDDYDVHARRIEPHAASSMQLPISSSRLCPTTLPHFSVGRGVTPYASSRKQAPSSQYPAFWEQTGGHSDAGEGLARQAPLQVTGLEGTYLGGTTGGGGLPGRLPSTTVFPLTADKVGNASCGASPLDGTFSVP</sequence>
<evidence type="ECO:0000313" key="4">
    <source>
        <dbReference type="Proteomes" id="UP000224006"/>
    </source>
</evidence>
<feature type="compositionally biased region" description="Basic and acidic residues" evidence="2">
    <location>
        <begin position="179"/>
        <end position="195"/>
    </location>
</feature>
<dbReference type="VEuPathDB" id="ToxoDB:BESB_020940"/>
<feature type="compositionally biased region" description="Basic and acidic residues" evidence="2">
    <location>
        <begin position="203"/>
        <end position="216"/>
    </location>
</feature>
<name>A0A2A9M8Y1_BESBE</name>
<organism evidence="3 4">
    <name type="scientific">Besnoitia besnoiti</name>
    <name type="common">Apicomplexan protozoan</name>
    <dbReference type="NCBI Taxonomy" id="94643"/>
    <lineage>
        <taxon>Eukaryota</taxon>
        <taxon>Sar</taxon>
        <taxon>Alveolata</taxon>
        <taxon>Apicomplexa</taxon>
        <taxon>Conoidasida</taxon>
        <taxon>Coccidia</taxon>
        <taxon>Eucoccidiorida</taxon>
        <taxon>Eimeriorina</taxon>
        <taxon>Sarcocystidae</taxon>
        <taxon>Besnoitia</taxon>
    </lineage>
</organism>